<dbReference type="InterPro" id="IPR006204">
    <property type="entry name" value="GHMP_kinase_N_dom"/>
</dbReference>
<dbReference type="HAMAP" id="MF_00384">
    <property type="entry name" value="Homoser_kinase"/>
    <property type="match status" value="1"/>
</dbReference>
<evidence type="ECO:0000256" key="7">
    <source>
        <dbReference type="HAMAP-Rule" id="MF_00384"/>
    </source>
</evidence>
<keyword evidence="7" id="KW-0963">Cytoplasm</keyword>
<feature type="binding site" evidence="7">
    <location>
        <begin position="88"/>
        <end position="98"/>
    </location>
    <ligand>
        <name>ATP</name>
        <dbReference type="ChEBI" id="CHEBI:30616"/>
    </ligand>
</feature>
<keyword evidence="12" id="KW-1185">Reference proteome</keyword>
<dbReference type="GO" id="GO:0009088">
    <property type="term" value="P:threonine biosynthetic process"/>
    <property type="evidence" value="ECO:0007669"/>
    <property type="project" value="UniProtKB-UniRule"/>
</dbReference>
<dbReference type="NCBIfam" id="TIGR00191">
    <property type="entry name" value="thrB"/>
    <property type="match status" value="1"/>
</dbReference>
<keyword evidence="1 7" id="KW-0028">Amino-acid biosynthesis</keyword>
<dbReference type="GO" id="GO:0005737">
    <property type="term" value="C:cytoplasm"/>
    <property type="evidence" value="ECO:0007669"/>
    <property type="project" value="UniProtKB-SubCell"/>
</dbReference>
<evidence type="ECO:0000256" key="8">
    <source>
        <dbReference type="NCBIfam" id="TIGR00191"/>
    </source>
</evidence>
<dbReference type="PIRSF" id="PIRSF000676">
    <property type="entry name" value="Homoser_kin"/>
    <property type="match status" value="1"/>
</dbReference>
<organism evidence="11 12">
    <name type="scientific">Vulcanisaeta moutnovskia (strain 768-28)</name>
    <dbReference type="NCBI Taxonomy" id="985053"/>
    <lineage>
        <taxon>Archaea</taxon>
        <taxon>Thermoproteota</taxon>
        <taxon>Thermoprotei</taxon>
        <taxon>Thermoproteales</taxon>
        <taxon>Thermoproteaceae</taxon>
        <taxon>Vulcanisaeta</taxon>
    </lineage>
</organism>
<evidence type="ECO:0000313" key="12">
    <source>
        <dbReference type="Proteomes" id="UP000007485"/>
    </source>
</evidence>
<dbReference type="eggNOG" id="arCOG01027">
    <property type="taxonomic scope" value="Archaea"/>
</dbReference>
<dbReference type="InterPro" id="IPR036554">
    <property type="entry name" value="GHMP_kinase_C_sf"/>
</dbReference>
<dbReference type="InterPro" id="IPR000870">
    <property type="entry name" value="Homoserine_kinase"/>
</dbReference>
<comment type="pathway">
    <text evidence="7">Amino-acid biosynthesis; L-threonine biosynthesis; L-threonine from L-aspartate: step 4/5.</text>
</comment>
<evidence type="ECO:0000256" key="3">
    <source>
        <dbReference type="ARBA" id="ARBA00022697"/>
    </source>
</evidence>
<comment type="catalytic activity">
    <reaction evidence="7">
        <text>L-homoserine + ATP = O-phospho-L-homoserine + ADP + H(+)</text>
        <dbReference type="Rhea" id="RHEA:13985"/>
        <dbReference type="ChEBI" id="CHEBI:15378"/>
        <dbReference type="ChEBI" id="CHEBI:30616"/>
        <dbReference type="ChEBI" id="CHEBI:57476"/>
        <dbReference type="ChEBI" id="CHEBI:57590"/>
        <dbReference type="ChEBI" id="CHEBI:456216"/>
        <dbReference type="EC" id="2.7.1.39"/>
    </reaction>
</comment>
<feature type="domain" description="GHMP kinase N-terminal" evidence="9">
    <location>
        <begin position="63"/>
        <end position="147"/>
    </location>
</feature>
<dbReference type="PRINTS" id="PR00958">
    <property type="entry name" value="HOMSERKINASE"/>
</dbReference>
<proteinExistence type="inferred from homology"/>
<dbReference type="KEGG" id="vmo:VMUT_1205"/>
<evidence type="ECO:0000256" key="5">
    <source>
        <dbReference type="ARBA" id="ARBA00022777"/>
    </source>
</evidence>
<dbReference type="NCBIfam" id="NF002288">
    <property type="entry name" value="PRK01212.1-4"/>
    <property type="match status" value="1"/>
</dbReference>
<comment type="subcellular location">
    <subcellularLocation>
        <location evidence="7">Cytoplasm</location>
    </subcellularLocation>
</comment>
<dbReference type="Pfam" id="PF00288">
    <property type="entry name" value="GHMP_kinases_N"/>
    <property type="match status" value="1"/>
</dbReference>
<dbReference type="EMBL" id="CP002529">
    <property type="protein sequence ID" value="ADY01410.1"/>
    <property type="molecule type" value="Genomic_DNA"/>
</dbReference>
<evidence type="ECO:0000313" key="11">
    <source>
        <dbReference type="EMBL" id="ADY01410.1"/>
    </source>
</evidence>
<dbReference type="RefSeq" id="WP_013604572.1">
    <property type="nucleotide sequence ID" value="NC_015151.1"/>
</dbReference>
<evidence type="ECO:0000256" key="4">
    <source>
        <dbReference type="ARBA" id="ARBA00022741"/>
    </source>
</evidence>
<comment type="similarity">
    <text evidence="7">Belongs to the GHMP kinase family. Homoserine kinase subfamily.</text>
</comment>
<dbReference type="HOGENOM" id="CLU_041243_1_1_2"/>
<dbReference type="GO" id="GO:0005524">
    <property type="term" value="F:ATP binding"/>
    <property type="evidence" value="ECO:0007669"/>
    <property type="project" value="UniProtKB-UniRule"/>
</dbReference>
<keyword evidence="2 7" id="KW-0808">Transferase</keyword>
<dbReference type="InterPro" id="IPR013750">
    <property type="entry name" value="GHMP_kinase_C_dom"/>
</dbReference>
<dbReference type="SUPFAM" id="SSF55060">
    <property type="entry name" value="GHMP Kinase, C-terminal domain"/>
    <property type="match status" value="1"/>
</dbReference>
<feature type="domain" description="GHMP kinase C-terminal" evidence="10">
    <location>
        <begin position="214"/>
        <end position="276"/>
    </location>
</feature>
<dbReference type="SUPFAM" id="SSF54211">
    <property type="entry name" value="Ribosomal protein S5 domain 2-like"/>
    <property type="match status" value="1"/>
</dbReference>
<dbReference type="AlphaFoldDB" id="F0QYH7"/>
<evidence type="ECO:0000256" key="1">
    <source>
        <dbReference type="ARBA" id="ARBA00022605"/>
    </source>
</evidence>
<dbReference type="GeneID" id="10288857"/>
<keyword evidence="6 7" id="KW-0067">ATP-binding</keyword>
<dbReference type="InterPro" id="IPR014721">
    <property type="entry name" value="Ribsml_uS5_D2-typ_fold_subgr"/>
</dbReference>
<dbReference type="EC" id="2.7.1.39" evidence="7 8"/>
<dbReference type="Gene3D" id="3.30.230.10">
    <property type="match status" value="1"/>
</dbReference>
<keyword evidence="5 7" id="KW-0418">Kinase</keyword>
<evidence type="ECO:0000259" key="9">
    <source>
        <dbReference type="Pfam" id="PF00288"/>
    </source>
</evidence>
<gene>
    <name evidence="7" type="primary">thrB</name>
    <name evidence="11" type="ordered locus">VMUT_1205</name>
</gene>
<dbReference type="OrthoDB" id="28273at2157"/>
<evidence type="ECO:0000259" key="10">
    <source>
        <dbReference type="Pfam" id="PF08544"/>
    </source>
</evidence>
<evidence type="ECO:0000256" key="6">
    <source>
        <dbReference type="ARBA" id="ARBA00022840"/>
    </source>
</evidence>
<sequence>MPICIRSPASIANLGPGFDVLSLAIAEPYDDVYVRLNQGDDYIEFIGNYSHYLPSDYKSTTLYPVIEEFRRITGINFSVRIIVKKGIRPASGLGSSGADAAAVAYALNKLLNTNLDTKSLIRIAALGETAAAGTPHMDNVAASLLGGLVIINPVTGDFVRIDVPNKYWLSIIIAGNKPSTKEMRRLLPSTIDMGSLKNNSAYVSMFIYSFISGNKEILSKALMGDTIVEPIRAKFYPHYNAAKETLLKAGAIGVALAGAGPSIFGLFDHEPPKDNIDKMLGAYGLRDHLLIVTRPSNIGVHEIPCEGLNA</sequence>
<dbReference type="PANTHER" id="PTHR20861:SF1">
    <property type="entry name" value="HOMOSERINE KINASE"/>
    <property type="match status" value="1"/>
</dbReference>
<dbReference type="InterPro" id="IPR020568">
    <property type="entry name" value="Ribosomal_Su5_D2-typ_SF"/>
</dbReference>
<protein>
    <recommendedName>
        <fullName evidence="7 8">Homoserine kinase</fullName>
        <shortName evidence="7">HK</shortName>
        <shortName evidence="7">HSK</shortName>
        <ecNumber evidence="7 8">2.7.1.39</ecNumber>
    </recommendedName>
</protein>
<dbReference type="STRING" id="985053.VMUT_1205"/>
<reference evidence="11 12" key="1">
    <citation type="journal article" date="2011" name="J. Bacteriol.">
        <title>Complete genome sequence of 'Vulcanisaeta moutnovskia' strain 768-28, a novel member of the hyperthermophilic crenarchaeal genus vulcanisaeta.</title>
        <authorList>
            <person name="Gumerov V.M."/>
            <person name="Mardanov A.V."/>
            <person name="Beletsky A.V."/>
            <person name="Prokofeva M.I."/>
            <person name="Bonch-Osmolovskaya E.A."/>
            <person name="Ravin N.V."/>
            <person name="Skryabin K.G."/>
        </authorList>
    </citation>
    <scope>NUCLEOTIDE SEQUENCE [LARGE SCALE GENOMIC DNA]</scope>
    <source>
        <strain evidence="11 12">768-28</strain>
    </source>
</reference>
<keyword evidence="4 7" id="KW-0547">Nucleotide-binding</keyword>
<dbReference type="Pfam" id="PF08544">
    <property type="entry name" value="GHMP_kinases_C"/>
    <property type="match status" value="1"/>
</dbReference>
<keyword evidence="3 7" id="KW-0791">Threonine biosynthesis</keyword>
<dbReference type="UniPathway" id="UPA00050">
    <property type="reaction ID" value="UER00064"/>
</dbReference>
<dbReference type="Proteomes" id="UP000007485">
    <property type="component" value="Chromosome"/>
</dbReference>
<accession>F0QYH7</accession>
<name>F0QYH7_VULM7</name>
<evidence type="ECO:0000256" key="2">
    <source>
        <dbReference type="ARBA" id="ARBA00022679"/>
    </source>
</evidence>
<dbReference type="Gene3D" id="3.30.70.890">
    <property type="entry name" value="GHMP kinase, C-terminal domain"/>
    <property type="match status" value="1"/>
</dbReference>
<comment type="function">
    <text evidence="7">Catalyzes the ATP-dependent phosphorylation of L-homoserine to L-homoserine phosphate.</text>
</comment>
<dbReference type="GO" id="GO:0004413">
    <property type="term" value="F:homoserine kinase activity"/>
    <property type="evidence" value="ECO:0007669"/>
    <property type="project" value="UniProtKB-UniRule"/>
</dbReference>
<dbReference type="PANTHER" id="PTHR20861">
    <property type="entry name" value="HOMOSERINE/4-DIPHOSPHOCYTIDYL-2-C-METHYL-D-ERYTHRITOL KINASE"/>
    <property type="match status" value="1"/>
</dbReference>